<reference evidence="4 5" key="1">
    <citation type="submission" date="2024-10" db="EMBL/GenBank/DDBJ databases">
        <title>The Natural Products Discovery Center: Release of the First 8490 Sequenced Strains for Exploring Actinobacteria Biosynthetic Diversity.</title>
        <authorList>
            <person name="Kalkreuter E."/>
            <person name="Kautsar S.A."/>
            <person name="Yang D."/>
            <person name="Bader C.D."/>
            <person name="Teijaro C.N."/>
            <person name="Fluegel L."/>
            <person name="Davis C.M."/>
            <person name="Simpson J.R."/>
            <person name="Lauterbach L."/>
            <person name="Steele A.D."/>
            <person name="Gui C."/>
            <person name="Meng S."/>
            <person name="Li G."/>
            <person name="Viehrig K."/>
            <person name="Ye F."/>
            <person name="Su P."/>
            <person name="Kiefer A.F."/>
            <person name="Nichols A."/>
            <person name="Cepeda A.J."/>
            <person name="Yan W."/>
            <person name="Fan B."/>
            <person name="Jiang Y."/>
            <person name="Adhikari A."/>
            <person name="Zheng C.-J."/>
            <person name="Schuster L."/>
            <person name="Cowan T.M."/>
            <person name="Smanski M.J."/>
            <person name="Chevrette M.G."/>
            <person name="De Carvalho L.P.S."/>
            <person name="Shen B."/>
        </authorList>
    </citation>
    <scope>NUCLEOTIDE SEQUENCE [LARGE SCALE GENOMIC DNA]</scope>
    <source>
        <strain evidence="4 5">NPDC006488</strain>
    </source>
</reference>
<keyword evidence="1" id="KW-1133">Transmembrane helix</keyword>
<dbReference type="Pfam" id="PF18181">
    <property type="entry name" value="SLATT_1"/>
    <property type="match status" value="1"/>
</dbReference>
<dbReference type="RefSeq" id="WP_388111841.1">
    <property type="nucleotide sequence ID" value="NZ_JBIAHM010000013.1"/>
</dbReference>
<feature type="domain" description="SMODS and SLOG-associating 2TM effector" evidence="2">
    <location>
        <begin position="177"/>
        <end position="300"/>
    </location>
</feature>
<proteinExistence type="predicted"/>
<protein>
    <submittedName>
        <fullName evidence="4">DUF4231 domain-containing protein</fullName>
    </submittedName>
</protein>
<name>A0ABW6MB13_9ACTN</name>
<evidence type="ECO:0000313" key="5">
    <source>
        <dbReference type="Proteomes" id="UP001601303"/>
    </source>
</evidence>
<dbReference type="NCBIfam" id="NF033634">
    <property type="entry name" value="SLATT_1"/>
    <property type="match status" value="1"/>
</dbReference>
<keyword evidence="5" id="KW-1185">Reference proteome</keyword>
<dbReference type="NCBIfam" id="NF033610">
    <property type="entry name" value="SLATT_3"/>
    <property type="match status" value="1"/>
</dbReference>
<feature type="transmembrane region" description="Helical" evidence="1">
    <location>
        <begin position="64"/>
        <end position="81"/>
    </location>
</feature>
<feature type="domain" description="SMODS and SLOG-associating 2TM effector" evidence="3">
    <location>
        <begin position="19"/>
        <end position="174"/>
    </location>
</feature>
<feature type="transmembrane region" description="Helical" evidence="1">
    <location>
        <begin position="200"/>
        <end position="220"/>
    </location>
</feature>
<evidence type="ECO:0000313" key="4">
    <source>
        <dbReference type="EMBL" id="MFE9603311.1"/>
    </source>
</evidence>
<dbReference type="EMBL" id="JBIAHM010000013">
    <property type="protein sequence ID" value="MFE9603311.1"/>
    <property type="molecule type" value="Genomic_DNA"/>
</dbReference>
<keyword evidence="1" id="KW-0812">Transmembrane</keyword>
<dbReference type="Pfam" id="PF18184">
    <property type="entry name" value="SLATT_3"/>
    <property type="match status" value="1"/>
</dbReference>
<comment type="caution">
    <text evidence="4">The sequence shown here is derived from an EMBL/GenBank/DDBJ whole genome shotgun (WGS) entry which is preliminary data.</text>
</comment>
<evidence type="ECO:0000259" key="3">
    <source>
        <dbReference type="Pfam" id="PF18184"/>
    </source>
</evidence>
<dbReference type="InterPro" id="IPR041116">
    <property type="entry name" value="SLATT_3"/>
</dbReference>
<organism evidence="4 5">
    <name type="scientific">Streptomyces hokutonensis</name>
    <dbReference type="NCBI Taxonomy" id="1306990"/>
    <lineage>
        <taxon>Bacteria</taxon>
        <taxon>Bacillati</taxon>
        <taxon>Actinomycetota</taxon>
        <taxon>Actinomycetes</taxon>
        <taxon>Kitasatosporales</taxon>
        <taxon>Streptomycetaceae</taxon>
        <taxon>Streptomyces</taxon>
    </lineage>
</organism>
<sequence>MGAAATPVPSTVLHDEDLPPLFRFSDEAALHHQSDAFRGTRTHLTVLILATAAAALTQAASGRAMTVCAGALYGATILLGLSTSRRRARARWQTHRAAAELLKSLAWQYMVHGGPFHSGVPDPDGLFAERLEERLRELRKWGWEDCRDGSGERGKGQITPRMRAVRATPYTARRDLYLRDRLLEQLLWYRNKASRAYRSAARWSAVTAILTLFALVAALLPSAGAGLGGADVAGLLSAAAAAGVAWQEVRRHGPLTYAHSLIEQDLETTRIAMSTTVTQGGWAEAVEQAERLMSPAHTEWLVRFGG</sequence>
<keyword evidence="1" id="KW-0472">Membrane</keyword>
<feature type="transmembrane region" description="Helical" evidence="1">
    <location>
        <begin position="226"/>
        <end position="246"/>
    </location>
</feature>
<dbReference type="Proteomes" id="UP001601303">
    <property type="component" value="Unassembled WGS sequence"/>
</dbReference>
<dbReference type="InterPro" id="IPR040884">
    <property type="entry name" value="SLATT_1"/>
</dbReference>
<accession>A0ABW6MB13</accession>
<gene>
    <name evidence="4" type="ORF">ACFYNQ_32695</name>
</gene>
<evidence type="ECO:0000256" key="1">
    <source>
        <dbReference type="SAM" id="Phobius"/>
    </source>
</evidence>
<evidence type="ECO:0000259" key="2">
    <source>
        <dbReference type="Pfam" id="PF18181"/>
    </source>
</evidence>